<dbReference type="Proteomes" id="UP001501207">
    <property type="component" value="Unassembled WGS sequence"/>
</dbReference>
<reference evidence="2" key="1">
    <citation type="journal article" date="2019" name="Int. J. Syst. Evol. Microbiol.">
        <title>The Global Catalogue of Microorganisms (GCM) 10K type strain sequencing project: providing services to taxonomists for standard genome sequencing and annotation.</title>
        <authorList>
            <consortium name="The Broad Institute Genomics Platform"/>
            <consortium name="The Broad Institute Genome Sequencing Center for Infectious Disease"/>
            <person name="Wu L."/>
            <person name="Ma J."/>
        </authorList>
    </citation>
    <scope>NUCLEOTIDE SEQUENCE [LARGE SCALE GENOMIC DNA]</scope>
    <source>
        <strain evidence="2">JCM 17664</strain>
    </source>
</reference>
<dbReference type="RefSeq" id="WP_344978405.1">
    <property type="nucleotide sequence ID" value="NZ_BAABFN010000004.1"/>
</dbReference>
<organism evidence="1 2">
    <name type="scientific">Compostibacter hankyongensis</name>
    <dbReference type="NCBI Taxonomy" id="1007089"/>
    <lineage>
        <taxon>Bacteria</taxon>
        <taxon>Pseudomonadati</taxon>
        <taxon>Bacteroidota</taxon>
        <taxon>Chitinophagia</taxon>
        <taxon>Chitinophagales</taxon>
        <taxon>Chitinophagaceae</taxon>
        <taxon>Compostibacter</taxon>
    </lineage>
</organism>
<evidence type="ECO:0000313" key="1">
    <source>
        <dbReference type="EMBL" id="GAA4309914.1"/>
    </source>
</evidence>
<gene>
    <name evidence="1" type="ORF">GCM10023143_18040</name>
</gene>
<accession>A0ABP8FS55</accession>
<evidence type="ECO:0000313" key="2">
    <source>
        <dbReference type="Proteomes" id="UP001501207"/>
    </source>
</evidence>
<name>A0ABP8FS55_9BACT</name>
<proteinExistence type="predicted"/>
<sequence>MDRAFNIFKKDIHLDYKKPNGFEELDSTSHFMCGRNVWVNPFVYNLINHSKDIVIAVQMWSYKDLKQLEDDMSYYGIPVNSANANYLRDIEFLADTVHSQVIYYPPAYVKKKFNADDAGEYLLNCPYLYRKKYAHCQVVFLHKKKRGDLQLFYYYTDDAKEKIEKCIHKTAGMIRYQ</sequence>
<protein>
    <submittedName>
        <fullName evidence="1">Uncharacterized protein</fullName>
    </submittedName>
</protein>
<keyword evidence="2" id="KW-1185">Reference proteome</keyword>
<dbReference type="EMBL" id="BAABFN010000004">
    <property type="protein sequence ID" value="GAA4309914.1"/>
    <property type="molecule type" value="Genomic_DNA"/>
</dbReference>
<comment type="caution">
    <text evidence="1">The sequence shown here is derived from an EMBL/GenBank/DDBJ whole genome shotgun (WGS) entry which is preliminary data.</text>
</comment>